<proteinExistence type="predicted"/>
<feature type="signal peptide" evidence="1">
    <location>
        <begin position="1"/>
        <end position="21"/>
    </location>
</feature>
<dbReference type="PROSITE" id="PS51257">
    <property type="entry name" value="PROKAR_LIPOPROTEIN"/>
    <property type="match status" value="1"/>
</dbReference>
<evidence type="ECO:0000256" key="1">
    <source>
        <dbReference type="SAM" id="SignalP"/>
    </source>
</evidence>
<gene>
    <name evidence="2" type="ORF">GTC17253_14790</name>
</gene>
<reference evidence="2" key="1">
    <citation type="submission" date="2024-07" db="EMBL/GenBank/DDBJ databases">
        <title>Complete genome sequence of Prevotella sp. YM-2024 GTC17253.</title>
        <authorList>
            <person name="Hayashi M."/>
            <person name="Muto Y."/>
            <person name="Tanaka K."/>
            <person name="Niwa H."/>
        </authorList>
    </citation>
    <scope>NUCLEOTIDE SEQUENCE</scope>
    <source>
        <strain evidence="2">GTC17253</strain>
    </source>
</reference>
<name>A0AB33IU45_9BACT</name>
<feature type="chain" id="PRO_5044217360" description="Lipoprotein" evidence="1">
    <location>
        <begin position="22"/>
        <end position="174"/>
    </location>
</feature>
<dbReference type="AlphaFoldDB" id="A0AB33IU45"/>
<dbReference type="EMBL" id="AP035785">
    <property type="protein sequence ID" value="BFO71513.1"/>
    <property type="molecule type" value="Genomic_DNA"/>
</dbReference>
<protein>
    <recommendedName>
        <fullName evidence="3">Lipoprotein</fullName>
    </recommendedName>
</protein>
<evidence type="ECO:0000313" key="2">
    <source>
        <dbReference type="EMBL" id="BFO71513.1"/>
    </source>
</evidence>
<evidence type="ECO:0008006" key="3">
    <source>
        <dbReference type="Google" id="ProtNLM"/>
    </source>
</evidence>
<organism evidence="2">
    <name type="scientific">Prevotella sp. GTC17253</name>
    <dbReference type="NCBI Taxonomy" id="3236793"/>
    <lineage>
        <taxon>Bacteria</taxon>
        <taxon>Pseudomonadati</taxon>
        <taxon>Bacteroidota</taxon>
        <taxon>Bacteroidia</taxon>
        <taxon>Bacteroidales</taxon>
        <taxon>Prevotellaceae</taxon>
        <taxon>Prevotella</taxon>
    </lineage>
</organism>
<keyword evidence="1" id="KW-0732">Signal</keyword>
<accession>A0AB33IU45</accession>
<sequence>MRYLNLVKCGVVSSLFGLLTACVSESSTTGGVSISEVNTSDCKTSVSRADTRPEYYQEISEKRTTLTLIPGVTNEVVGQFTDVQDNCIIGRFHVDITRNGDELVLIIYPELDMLTDCVCLYDIGFKVKELEAGSYHLKVYHTTSKRNLDKSNMIYNGSIKIDSQKSITIPMDKR</sequence>